<evidence type="ECO:0000256" key="1">
    <source>
        <dbReference type="SAM" id="Phobius"/>
    </source>
</evidence>
<protein>
    <recommendedName>
        <fullName evidence="4">VWFA domain-containing protein</fullName>
    </recommendedName>
</protein>
<accession>A0ABV4U5L8</accession>
<evidence type="ECO:0000313" key="3">
    <source>
        <dbReference type="Proteomes" id="UP001575105"/>
    </source>
</evidence>
<keyword evidence="1" id="KW-0812">Transmembrane</keyword>
<dbReference type="Proteomes" id="UP001575105">
    <property type="component" value="Unassembled WGS sequence"/>
</dbReference>
<proteinExistence type="predicted"/>
<keyword evidence="1" id="KW-1133">Transmembrane helix</keyword>
<dbReference type="Gene3D" id="3.40.50.880">
    <property type="match status" value="1"/>
</dbReference>
<dbReference type="RefSeq" id="WP_425345392.1">
    <property type="nucleotide sequence ID" value="NZ_JBGUBD010000005.1"/>
</dbReference>
<feature type="transmembrane region" description="Helical" evidence="1">
    <location>
        <begin position="40"/>
        <end position="58"/>
    </location>
</feature>
<gene>
    <name evidence="2" type="ORF">ACERK3_09175</name>
</gene>
<dbReference type="Gene3D" id="3.40.50.410">
    <property type="entry name" value="von Willebrand factor, type A domain"/>
    <property type="match status" value="1"/>
</dbReference>
<keyword evidence="1" id="KW-0472">Membrane</keyword>
<comment type="caution">
    <text evidence="2">The sequence shown here is derived from an EMBL/GenBank/DDBJ whole genome shotgun (WGS) entry which is preliminary data.</text>
</comment>
<dbReference type="SUPFAM" id="SSF53300">
    <property type="entry name" value="vWA-like"/>
    <property type="match status" value="1"/>
</dbReference>
<dbReference type="EMBL" id="JBGUBD010000005">
    <property type="protein sequence ID" value="MFA9478465.1"/>
    <property type="molecule type" value="Genomic_DNA"/>
</dbReference>
<reference evidence="2 3" key="1">
    <citation type="submission" date="2024-08" db="EMBL/GenBank/DDBJ databases">
        <title>Whole-genome sequencing of halo(alkali)philic microorganisms from hypersaline lakes.</title>
        <authorList>
            <person name="Sorokin D.Y."/>
            <person name="Merkel A.Y."/>
            <person name="Messina E."/>
            <person name="Yakimov M."/>
        </authorList>
    </citation>
    <scope>NUCLEOTIDE SEQUENCE [LARGE SCALE GENOMIC DNA]</scope>
    <source>
        <strain evidence="2 3">AB-hyl4</strain>
    </source>
</reference>
<dbReference type="SUPFAM" id="SSF52317">
    <property type="entry name" value="Class I glutamine amidotransferase-like"/>
    <property type="match status" value="1"/>
</dbReference>
<evidence type="ECO:0000313" key="2">
    <source>
        <dbReference type="EMBL" id="MFA9478465.1"/>
    </source>
</evidence>
<evidence type="ECO:0008006" key="4">
    <source>
        <dbReference type="Google" id="ProtNLM"/>
    </source>
</evidence>
<name>A0ABV4U5L8_9BACT</name>
<feature type="transmembrane region" description="Helical" evidence="1">
    <location>
        <begin position="70"/>
        <end position="92"/>
    </location>
</feature>
<dbReference type="PANTHER" id="PTHR37947">
    <property type="entry name" value="BLL2462 PROTEIN"/>
    <property type="match status" value="1"/>
</dbReference>
<sequence length="814" mass="91185">MLNMTFAESGRSLMDRLTGVSRVSWADEQAVLGWQYPLPAWVWAVIVLSALVFACWSYSRLLGPRPARMALGVVRSLLIVLVAALLIGPMLVRPDERVEPDTLLVLLDRSASMQIRDTPDVSNGSQWLCRDMAMRRALHRQMDVFGEQGLARERSLTWLGFGEETFAFEPALDEPDEWPEANRPGTNIRTAIEQALAAAGGRPISGIVIFSDGRSPQATGAELVHRLQQQAVSVYSVPLGADPMPTDLRLGRIDHPDQAFVDDIVPVTVRVEKFGGEGEIDPSRVRVRLIDTATDEVMDERTLEEGGLDQPVRLRAGSDTPGQARWRVELEHDSPDAAPPLLDRRQRQTLLTVEILDRPLRVLYVEGYPRWEYRYLAAMLVREDSIESSMLLLSADRGFAQEGDRPITRFPQDREEMSEFDVIVLGDAPPDYFSSDQINLIRDHVSEGGAGLLWIGGERFTPVAYERTALADLLPMQRPGNVTALPSPTQGFVLIPTLQARALNVLELSGPELVQSRMQISDAAADELDRLLSDFPDWPRALPPLRWGQEIRPLKPTAERLAVAYDPEAQTSDPPPLLARLRYGAGQSLYVATDEVWRWRYGRGELYFEQFWIQLVRMLGRERVQQTDDRAQLTVSSRRAQIDQSVVVELHLDDPALLERELATVSATVNDLSDDERAIDQLELRPTGNDGAGSGRRTYRASWRPTRAGPMELRVTDPALDDLELAAAVEVIAPDDEMRRPEPNHARLASLSEQTGGEVVPLDELERLTELVPNRARRTAEDVRDPLWHSPLALGLILLLLTTEWILRKAIRLV</sequence>
<organism evidence="2 3">
    <name type="scientific">Natronomicrosphaera hydrolytica</name>
    <dbReference type="NCBI Taxonomy" id="3242702"/>
    <lineage>
        <taxon>Bacteria</taxon>
        <taxon>Pseudomonadati</taxon>
        <taxon>Planctomycetota</taxon>
        <taxon>Phycisphaerae</taxon>
        <taxon>Phycisphaerales</taxon>
        <taxon>Phycisphaeraceae</taxon>
        <taxon>Natronomicrosphaera</taxon>
    </lineage>
</organism>
<dbReference type="InterPro" id="IPR036465">
    <property type="entry name" value="vWFA_dom_sf"/>
</dbReference>
<keyword evidence="3" id="KW-1185">Reference proteome</keyword>
<dbReference type="PANTHER" id="PTHR37947:SF1">
    <property type="entry name" value="BLL2462 PROTEIN"/>
    <property type="match status" value="1"/>
</dbReference>
<dbReference type="InterPro" id="IPR029062">
    <property type="entry name" value="Class_I_gatase-like"/>
</dbReference>